<dbReference type="EMBL" id="PISP01000003">
    <property type="protein sequence ID" value="PKD43150.1"/>
    <property type="molecule type" value="Genomic_DNA"/>
</dbReference>
<dbReference type="OrthoDB" id="9777090at2"/>
<dbReference type="PANTHER" id="PTHR12277:SF81">
    <property type="entry name" value="PROTEIN ABHD13"/>
    <property type="match status" value="1"/>
</dbReference>
<dbReference type="Pfam" id="PF12146">
    <property type="entry name" value="Hydrolase_4"/>
    <property type="match status" value="1"/>
</dbReference>
<dbReference type="PANTHER" id="PTHR12277">
    <property type="entry name" value="ALPHA/BETA HYDROLASE DOMAIN-CONTAINING PROTEIN"/>
    <property type="match status" value="1"/>
</dbReference>
<dbReference type="GO" id="GO:0016787">
    <property type="term" value="F:hydrolase activity"/>
    <property type="evidence" value="ECO:0007669"/>
    <property type="project" value="UniProtKB-KW"/>
</dbReference>
<dbReference type="SUPFAM" id="SSF53474">
    <property type="entry name" value="alpha/beta-Hydrolases"/>
    <property type="match status" value="1"/>
</dbReference>
<dbReference type="RefSeq" id="WP_101073624.1">
    <property type="nucleotide sequence ID" value="NZ_PISP01000003.1"/>
</dbReference>
<name>A0A2N0VG62_9BACT</name>
<dbReference type="InterPro" id="IPR022742">
    <property type="entry name" value="Hydrolase_4"/>
</dbReference>
<dbReference type="Gene3D" id="3.40.50.1820">
    <property type="entry name" value="alpha/beta hydrolase"/>
    <property type="match status" value="1"/>
</dbReference>
<proteinExistence type="predicted"/>
<keyword evidence="4" id="KW-1185">Reference proteome</keyword>
<sequence length="272" mass="30685">MNLLFKILIALGGIYLFLIIILYLFQGQMLFLPEKEHFRSPQSLGLDAEDVLVETEDGLKIHGWYFSQSESDFVVVLSHGNAGNISGRLEIAEMLLDLGISVLMYDYRGYGKSEGRPSEKELYNDIDSVIGFLTERMDYKESQIILYGRSLGGAVSAYGAANHTVGGLVLDSAFKDIKSMASDIYPIVPTFLVRLNFSTINFLNSIENTPLLILHSRDDEIVGFHHGEELYEAASEPKKFVPLRGGHNDLFFTSNNTIKRSWQEFLERIKKD</sequence>
<keyword evidence="3" id="KW-0378">Hydrolase</keyword>
<keyword evidence="1" id="KW-0472">Membrane</keyword>
<evidence type="ECO:0000313" key="4">
    <source>
        <dbReference type="Proteomes" id="UP000233398"/>
    </source>
</evidence>
<dbReference type="AlphaFoldDB" id="A0A2N0VG62"/>
<evidence type="ECO:0000313" key="3">
    <source>
        <dbReference type="EMBL" id="PKD43150.1"/>
    </source>
</evidence>
<comment type="caution">
    <text evidence="3">The sequence shown here is derived from an EMBL/GenBank/DDBJ whole genome shotgun (WGS) entry which is preliminary data.</text>
</comment>
<protein>
    <submittedName>
        <fullName evidence="3">Alpha/beta hydrolase</fullName>
    </submittedName>
</protein>
<keyword evidence="1" id="KW-0812">Transmembrane</keyword>
<dbReference type="Proteomes" id="UP000233398">
    <property type="component" value="Unassembled WGS sequence"/>
</dbReference>
<evidence type="ECO:0000256" key="1">
    <source>
        <dbReference type="SAM" id="Phobius"/>
    </source>
</evidence>
<organism evidence="3 4">
    <name type="scientific">Rhodohalobacter barkolensis</name>
    <dbReference type="NCBI Taxonomy" id="2053187"/>
    <lineage>
        <taxon>Bacteria</taxon>
        <taxon>Pseudomonadati</taxon>
        <taxon>Balneolota</taxon>
        <taxon>Balneolia</taxon>
        <taxon>Balneolales</taxon>
        <taxon>Balneolaceae</taxon>
        <taxon>Rhodohalobacter</taxon>
    </lineage>
</organism>
<feature type="domain" description="Serine aminopeptidase S33" evidence="2">
    <location>
        <begin position="71"/>
        <end position="186"/>
    </location>
</feature>
<evidence type="ECO:0000259" key="2">
    <source>
        <dbReference type="Pfam" id="PF12146"/>
    </source>
</evidence>
<reference evidence="3 4" key="1">
    <citation type="submission" date="2017-11" db="EMBL/GenBank/DDBJ databases">
        <title>Rhodohalobacter 15182 sp. nov., isolated from a salt lake.</title>
        <authorList>
            <person name="Han S."/>
        </authorList>
    </citation>
    <scope>NUCLEOTIDE SEQUENCE [LARGE SCALE GENOMIC DNA]</scope>
    <source>
        <strain evidence="3 4">15182</strain>
    </source>
</reference>
<gene>
    <name evidence="3" type="ORF">CWD77_11020</name>
</gene>
<dbReference type="InterPro" id="IPR029058">
    <property type="entry name" value="AB_hydrolase_fold"/>
</dbReference>
<feature type="transmembrane region" description="Helical" evidence="1">
    <location>
        <begin position="6"/>
        <end position="25"/>
    </location>
</feature>
<accession>A0A2N0VG62</accession>
<keyword evidence="1" id="KW-1133">Transmembrane helix</keyword>